<protein>
    <recommendedName>
        <fullName evidence="3">BTB domain-containing protein</fullName>
    </recommendedName>
</protein>
<dbReference type="Gene3D" id="3.30.710.10">
    <property type="entry name" value="Potassium Channel Kv1.1, Chain A"/>
    <property type="match status" value="1"/>
</dbReference>
<evidence type="ECO:0000313" key="2">
    <source>
        <dbReference type="Proteomes" id="UP000276864"/>
    </source>
</evidence>
<name>A0A3M7AG76_HORWE</name>
<organism evidence="1 2">
    <name type="scientific">Hortaea werneckii</name>
    <name type="common">Black yeast</name>
    <name type="synonym">Cladosporium werneckii</name>
    <dbReference type="NCBI Taxonomy" id="91943"/>
    <lineage>
        <taxon>Eukaryota</taxon>
        <taxon>Fungi</taxon>
        <taxon>Dikarya</taxon>
        <taxon>Ascomycota</taxon>
        <taxon>Pezizomycotina</taxon>
        <taxon>Dothideomycetes</taxon>
        <taxon>Dothideomycetidae</taxon>
        <taxon>Mycosphaerellales</taxon>
        <taxon>Teratosphaeriaceae</taxon>
        <taxon>Hortaea</taxon>
    </lineage>
</organism>
<accession>A0A3M7AG76</accession>
<dbReference type="EMBL" id="QWIM01001411">
    <property type="protein sequence ID" value="RMY26433.1"/>
    <property type="molecule type" value="Genomic_DNA"/>
</dbReference>
<gene>
    <name evidence="1" type="ORF">D0866_10858</name>
</gene>
<sequence length="332" mass="36329">MADAKAQQPERRDVDVAPDGDIILALPQNLYVRVSSAVLSLVSPVFKAMLGPRFREGNEPRSSGQPNEIPLPEDDGIAMKHLCLLLHGRTGDSYSHGDRTFPTQLRALVIIADKYDCVEAIALPAEAMLSRFWMHRAKKQLFIQQMACLISAAAMLNLGPLFHVFTKSLVLDYCSPYSKESTGLPLCFLFPLEQQRSTARLKLHEEMVRMTPDSVYCKTCCKRGAPLQSVPAVSHALSQRLGPTTWPPDFGTNSLRKILSKFLSAGDVLFETKAPCGHGTKAMFKGTTMSAKAIEIYDAVGLCLPCTKNGGKRAHGCNHEEDKTIAGPLSAT</sequence>
<dbReference type="AlphaFoldDB" id="A0A3M7AG76"/>
<evidence type="ECO:0000313" key="1">
    <source>
        <dbReference type="EMBL" id="RMY26433.1"/>
    </source>
</evidence>
<proteinExistence type="predicted"/>
<reference evidence="1 2" key="1">
    <citation type="journal article" date="2018" name="BMC Genomics">
        <title>Genomic evidence for intraspecific hybridization in a clonal and extremely halotolerant yeast.</title>
        <authorList>
            <person name="Gostincar C."/>
            <person name="Stajich J.E."/>
            <person name="Zupancic J."/>
            <person name="Zalar P."/>
            <person name="Gunde-Cimerman N."/>
        </authorList>
    </citation>
    <scope>NUCLEOTIDE SEQUENCE [LARGE SCALE GENOMIC DNA]</scope>
    <source>
        <strain evidence="1 2">EXF-6651</strain>
    </source>
</reference>
<dbReference type="Proteomes" id="UP000276864">
    <property type="component" value="Unassembled WGS sequence"/>
</dbReference>
<comment type="caution">
    <text evidence="1">The sequence shown here is derived from an EMBL/GenBank/DDBJ whole genome shotgun (WGS) entry which is preliminary data.</text>
</comment>
<evidence type="ECO:0008006" key="3">
    <source>
        <dbReference type="Google" id="ProtNLM"/>
    </source>
</evidence>
<dbReference type="InterPro" id="IPR011333">
    <property type="entry name" value="SKP1/BTB/POZ_sf"/>
</dbReference>